<dbReference type="InterPro" id="IPR000055">
    <property type="entry name" value="Restrct_endonuc_typeI_TRD"/>
</dbReference>
<evidence type="ECO:0000256" key="3">
    <source>
        <dbReference type="ARBA" id="ARBA00023125"/>
    </source>
</evidence>
<reference evidence="6" key="1">
    <citation type="submission" date="2016-11" db="EMBL/GenBank/DDBJ databases">
        <authorList>
            <person name="Varghese N."/>
            <person name="Submissions S."/>
        </authorList>
    </citation>
    <scope>NUCLEOTIDE SEQUENCE [LARGE SCALE GENOMIC DNA]</scope>
    <source>
        <strain evidence="6">DSM 17456</strain>
    </source>
</reference>
<dbReference type="PANTHER" id="PTHR30408">
    <property type="entry name" value="TYPE-1 RESTRICTION ENZYME ECOKI SPECIFICITY PROTEIN"/>
    <property type="match status" value="1"/>
</dbReference>
<evidence type="ECO:0000313" key="5">
    <source>
        <dbReference type="EMBL" id="SIN93207.1"/>
    </source>
</evidence>
<dbReference type="RefSeq" id="WP_074216086.1">
    <property type="nucleotide sequence ID" value="NZ_FSRG01000004.1"/>
</dbReference>
<dbReference type="STRING" id="1121457.SAMN02745161_1252"/>
<name>A0A1N6FD78_9BACT</name>
<evidence type="ECO:0000256" key="2">
    <source>
        <dbReference type="ARBA" id="ARBA00022747"/>
    </source>
</evidence>
<comment type="similarity">
    <text evidence="1">Belongs to the type-I restriction system S methylase family.</text>
</comment>
<dbReference type="SUPFAM" id="SSF116734">
    <property type="entry name" value="DNA methylase specificity domain"/>
    <property type="match status" value="2"/>
</dbReference>
<evidence type="ECO:0000256" key="1">
    <source>
        <dbReference type="ARBA" id="ARBA00010923"/>
    </source>
</evidence>
<dbReference type="Gene3D" id="1.10.287.1120">
    <property type="entry name" value="Bipartite methylase S protein"/>
    <property type="match status" value="1"/>
</dbReference>
<dbReference type="GO" id="GO:0003677">
    <property type="term" value="F:DNA binding"/>
    <property type="evidence" value="ECO:0007669"/>
    <property type="project" value="UniProtKB-KW"/>
</dbReference>
<keyword evidence="2" id="KW-0680">Restriction system</keyword>
<dbReference type="EMBL" id="FSRG01000004">
    <property type="protein sequence ID" value="SIN93207.1"/>
    <property type="molecule type" value="Genomic_DNA"/>
</dbReference>
<proteinExistence type="inferred from homology"/>
<dbReference type="AlphaFoldDB" id="A0A1N6FD78"/>
<dbReference type="OrthoDB" id="512700at2"/>
<feature type="domain" description="Type I restriction modification DNA specificity" evidence="4">
    <location>
        <begin position="239"/>
        <end position="410"/>
    </location>
</feature>
<dbReference type="Proteomes" id="UP000184694">
    <property type="component" value="Unassembled WGS sequence"/>
</dbReference>
<protein>
    <submittedName>
        <fullName evidence="5">Type I restriction enzyme, S subunit</fullName>
    </submittedName>
</protein>
<dbReference type="InterPro" id="IPR044946">
    <property type="entry name" value="Restrct_endonuc_typeI_TRD_sf"/>
</dbReference>
<dbReference type="GO" id="GO:0009307">
    <property type="term" value="P:DNA restriction-modification system"/>
    <property type="evidence" value="ECO:0007669"/>
    <property type="project" value="UniProtKB-KW"/>
</dbReference>
<dbReference type="PANTHER" id="PTHR30408:SF12">
    <property type="entry name" value="TYPE I RESTRICTION ENZYME MJAVIII SPECIFICITY SUBUNIT"/>
    <property type="match status" value="1"/>
</dbReference>
<sequence>MGKYKPYPEYKSSGVEWLREVPEKWSVKRLKFAVPDVTVGVVVNPSTYFDDNGKIPFLRGVDVERDSICLRKVKYITEESNEYLAKSQLFEGDLVSIRVGYPGVTAVVPSELDGANCASLLVIRKPHELPSRLLCYQINSQVGIEQIRLLQQGAAQEQINVSDVVNYFVVCPPVDEADIITAFLDHETAKIDRLIEKQEKLIELLKEKRQAVISHAVTKGLNPDAPMKDSGVEWLGEVPEHWEVKPLGYLGVCQNGINIGADSFGSGFPFVSYGDVYKNRILPVQVSGLVESTVDDRKRYSVEAGDVFFTRTSESVEEIGFVATCFKSIPDATFAGFLIRFRPDTRELLKEFSAFYFSSQLLRAFFVKEMNLVTRASLSQDLLKRLSVPIPSREEQEGIAGYLEKKDALFSKLLAKAEGAISTLKERRTALISAAVTGKIDVRDWNKD</sequence>
<gene>
    <name evidence="5" type="ORF">SAMN02745161_1252</name>
</gene>
<keyword evidence="6" id="KW-1185">Reference proteome</keyword>
<dbReference type="CDD" id="cd17517">
    <property type="entry name" value="RMtype1_S_EcoKI_StySPI-TRD2-CR2_like"/>
    <property type="match status" value="1"/>
</dbReference>
<accession>A0A1N6FD78</accession>
<dbReference type="InterPro" id="IPR052021">
    <property type="entry name" value="Type-I_RS_S_subunit"/>
</dbReference>
<evidence type="ECO:0000259" key="4">
    <source>
        <dbReference type="Pfam" id="PF01420"/>
    </source>
</evidence>
<keyword evidence="3" id="KW-0238">DNA-binding</keyword>
<evidence type="ECO:0000313" key="6">
    <source>
        <dbReference type="Proteomes" id="UP000184694"/>
    </source>
</evidence>
<dbReference type="Pfam" id="PF01420">
    <property type="entry name" value="Methylase_S"/>
    <property type="match status" value="1"/>
</dbReference>
<organism evidence="5 6">
    <name type="scientific">Halodesulfovibrio marinisediminis DSM 17456</name>
    <dbReference type="NCBI Taxonomy" id="1121457"/>
    <lineage>
        <taxon>Bacteria</taxon>
        <taxon>Pseudomonadati</taxon>
        <taxon>Thermodesulfobacteriota</taxon>
        <taxon>Desulfovibrionia</taxon>
        <taxon>Desulfovibrionales</taxon>
        <taxon>Desulfovibrionaceae</taxon>
        <taxon>Halodesulfovibrio</taxon>
    </lineage>
</organism>
<dbReference type="Gene3D" id="3.90.220.20">
    <property type="entry name" value="DNA methylase specificity domains"/>
    <property type="match status" value="2"/>
</dbReference>